<feature type="chain" id="PRO_5029615228" evidence="1">
    <location>
        <begin position="29"/>
        <end position="161"/>
    </location>
</feature>
<keyword evidence="1" id="KW-0732">Signal</keyword>
<sequence length="161" mass="18124">MVFCYEAFDLLQLLWQQLLVLIVEVGLGPLEPDNSDLLREVVPEWRALKDKRLQRLLVIRQAAMETQTLLGLGQPLQQDVNGGVKLLSLRREDTHQPALRHTLPSTGSTVPDSACSSRACLDTDRLHTVSQRVLSSCICTFTQDESSWLMSVRSLAERLRA</sequence>
<evidence type="ECO:0000313" key="2">
    <source>
        <dbReference type="EMBL" id="KAF3842186.1"/>
    </source>
</evidence>
<keyword evidence="3" id="KW-1185">Reference proteome</keyword>
<name>A0A7J5XYH9_DISMA</name>
<accession>A0A7J5XYH9</accession>
<evidence type="ECO:0000256" key="1">
    <source>
        <dbReference type="SAM" id="SignalP"/>
    </source>
</evidence>
<reference evidence="2 3" key="1">
    <citation type="submission" date="2020-03" db="EMBL/GenBank/DDBJ databases">
        <title>Dissostichus mawsoni Genome sequencing and assembly.</title>
        <authorList>
            <person name="Park H."/>
        </authorList>
    </citation>
    <scope>NUCLEOTIDE SEQUENCE [LARGE SCALE GENOMIC DNA]</scope>
    <source>
        <strain evidence="2">DM0001</strain>
        <tissue evidence="2">Muscle</tissue>
    </source>
</reference>
<evidence type="ECO:0000313" key="3">
    <source>
        <dbReference type="Proteomes" id="UP000518266"/>
    </source>
</evidence>
<gene>
    <name evidence="2" type="ORF">F7725_024137</name>
</gene>
<comment type="caution">
    <text evidence="2">The sequence shown here is derived from an EMBL/GenBank/DDBJ whole genome shotgun (WGS) entry which is preliminary data.</text>
</comment>
<protein>
    <submittedName>
        <fullName evidence="2">Uncharacterized protein</fullName>
    </submittedName>
</protein>
<dbReference type="Proteomes" id="UP000518266">
    <property type="component" value="Unassembled WGS sequence"/>
</dbReference>
<feature type="signal peptide" evidence="1">
    <location>
        <begin position="1"/>
        <end position="28"/>
    </location>
</feature>
<dbReference type="AlphaFoldDB" id="A0A7J5XYH9"/>
<organism evidence="2 3">
    <name type="scientific">Dissostichus mawsoni</name>
    <name type="common">Antarctic cod</name>
    <dbReference type="NCBI Taxonomy" id="36200"/>
    <lineage>
        <taxon>Eukaryota</taxon>
        <taxon>Metazoa</taxon>
        <taxon>Chordata</taxon>
        <taxon>Craniata</taxon>
        <taxon>Vertebrata</taxon>
        <taxon>Euteleostomi</taxon>
        <taxon>Actinopterygii</taxon>
        <taxon>Neopterygii</taxon>
        <taxon>Teleostei</taxon>
        <taxon>Neoteleostei</taxon>
        <taxon>Acanthomorphata</taxon>
        <taxon>Eupercaria</taxon>
        <taxon>Perciformes</taxon>
        <taxon>Notothenioidei</taxon>
        <taxon>Nototheniidae</taxon>
        <taxon>Dissostichus</taxon>
    </lineage>
</organism>
<proteinExistence type="predicted"/>
<dbReference type="EMBL" id="JAAKFY010000019">
    <property type="protein sequence ID" value="KAF3842186.1"/>
    <property type="molecule type" value="Genomic_DNA"/>
</dbReference>